<evidence type="ECO:0000313" key="2">
    <source>
        <dbReference type="Proteomes" id="UP000230033"/>
    </source>
</evidence>
<proteinExistence type="predicted"/>
<comment type="caution">
    <text evidence="1">The sequence shown here is derived from an EMBL/GenBank/DDBJ whole genome shotgun (WGS) entry which is preliminary data.</text>
</comment>
<reference evidence="2" key="1">
    <citation type="submission" date="2017-09" db="EMBL/GenBank/DDBJ databases">
        <title>Depth-based differentiation of microbial function through sediment-hosted aquifers and enrichment of novel symbionts in the deep terrestrial subsurface.</title>
        <authorList>
            <person name="Probst A.J."/>
            <person name="Ladd B."/>
            <person name="Jarett J.K."/>
            <person name="Geller-Mcgrath D.E."/>
            <person name="Sieber C.M.K."/>
            <person name="Emerson J.B."/>
            <person name="Anantharaman K."/>
            <person name="Thomas B.C."/>
            <person name="Malmstrom R."/>
            <person name="Stieglmeier M."/>
            <person name="Klingl A."/>
            <person name="Woyke T."/>
            <person name="Ryan C.M."/>
            <person name="Banfield J.F."/>
        </authorList>
    </citation>
    <scope>NUCLEOTIDE SEQUENCE [LARGE SCALE GENOMIC DNA]</scope>
</reference>
<dbReference type="EMBL" id="PEZJ01000021">
    <property type="protein sequence ID" value="PIS13895.1"/>
    <property type="molecule type" value="Genomic_DNA"/>
</dbReference>
<evidence type="ECO:0008006" key="3">
    <source>
        <dbReference type="Google" id="ProtNLM"/>
    </source>
</evidence>
<name>A0A2H0WMR0_9BACT</name>
<dbReference type="SUPFAM" id="SSF53756">
    <property type="entry name" value="UDP-Glycosyltransferase/glycogen phosphorylase"/>
    <property type="match status" value="1"/>
</dbReference>
<protein>
    <recommendedName>
        <fullName evidence="3">Glycosyl transferase family 1 domain-containing protein</fullName>
    </recommendedName>
</protein>
<accession>A0A2H0WMR0</accession>
<gene>
    <name evidence="1" type="ORF">COT65_01740</name>
</gene>
<dbReference type="Gene3D" id="3.40.50.2000">
    <property type="entry name" value="Glycogen Phosphorylase B"/>
    <property type="match status" value="1"/>
</dbReference>
<dbReference type="AlphaFoldDB" id="A0A2H0WMR0"/>
<dbReference type="Proteomes" id="UP000230033">
    <property type="component" value="Unassembled WGS sequence"/>
</dbReference>
<organism evidence="1 2">
    <name type="scientific">Candidatus Shapirobacteria bacterium CG09_land_8_20_14_0_10_47_13</name>
    <dbReference type="NCBI Taxonomy" id="1974481"/>
    <lineage>
        <taxon>Bacteria</taxon>
        <taxon>Candidatus Shapironibacteriota</taxon>
    </lineage>
</organism>
<evidence type="ECO:0000313" key="1">
    <source>
        <dbReference type="EMBL" id="PIS13895.1"/>
    </source>
</evidence>
<sequence length="402" mass="45874">MRVFYIDPFLKYDFGHYFEAALAIKDFFRNQKKLTQCLVGNVGISEKARKFIGAMVPFVRQTCFQDLENKGKSFAEDLVNLSKKFSFTEKDLLFIPAAYENQILGVAEFINHRKSQKKAVPKIALQFHQIYPPTKESDDVMKAEFRGGWEKRLEKAFSLIKNSQVSLWSTEAILLNQKLARLSQGKVGILPVPFIFPKKVSPQIPKHKITIGFIGDGRQEKGLSLFLRIIPALTERKANLNFVIQNLSPRGFSDHQENEFANLLKMAAGFKNVKIINGALSPERYNKLLCEIDIVVLPYNPQNYCQRASGILMQASIYQKPMIVSRGTWMEKAIMGKRASGLIFEYADSSSKTSENLLASLEVMVDNLGRYRQLAKSNSGYYRENCNSSQLIKTLIRHYEKK</sequence>